<name>A0A0D6JF38_9HYPH</name>
<organism evidence="1 2">
    <name type="scientific">Candidatus Filomicrobium marinum</name>
    <dbReference type="NCBI Taxonomy" id="1608628"/>
    <lineage>
        <taxon>Bacteria</taxon>
        <taxon>Pseudomonadati</taxon>
        <taxon>Pseudomonadota</taxon>
        <taxon>Alphaproteobacteria</taxon>
        <taxon>Hyphomicrobiales</taxon>
        <taxon>Hyphomicrobiaceae</taxon>
        <taxon>Filomicrobium</taxon>
    </lineage>
</organism>
<dbReference type="AlphaFoldDB" id="A0A0D6JF38"/>
<proteinExistence type="predicted"/>
<dbReference type="EMBL" id="LN829119">
    <property type="protein sequence ID" value="CPR19216.1"/>
    <property type="molecule type" value="Genomic_DNA"/>
</dbReference>
<sequence>MPVRRRAKMVTDGATAFPQFNPRVLQGKTRLRIRIAAHIRHGLRMTASPNLNQREFFYSA</sequence>
<gene>
    <name evidence="1" type="ORF">YBN1229_v1_2062</name>
</gene>
<keyword evidence="2" id="KW-1185">Reference proteome</keyword>
<dbReference type="KEGG" id="fil:BN1229_v1_2060"/>
<protein>
    <submittedName>
        <fullName evidence="1">Uncharacterized protein</fullName>
    </submittedName>
</protein>
<evidence type="ECO:0000313" key="2">
    <source>
        <dbReference type="Proteomes" id="UP000033187"/>
    </source>
</evidence>
<evidence type="ECO:0000313" key="1">
    <source>
        <dbReference type="EMBL" id="CPR19216.1"/>
    </source>
</evidence>
<accession>A0A0D6JF38</accession>
<reference evidence="2" key="1">
    <citation type="submission" date="2015-02" db="EMBL/GenBank/DDBJ databases">
        <authorList>
            <person name="Chooi Y.-H."/>
        </authorList>
    </citation>
    <scope>NUCLEOTIDE SEQUENCE [LARGE SCALE GENOMIC DNA]</scope>
    <source>
        <strain evidence="2">strain Y</strain>
    </source>
</reference>
<dbReference type="Proteomes" id="UP000033187">
    <property type="component" value="Chromosome 1"/>
</dbReference>
<dbReference type="KEGG" id="fiy:BN1229_v1_2062"/>